<protein>
    <submittedName>
        <fullName evidence="3">Uncharacterized protein</fullName>
    </submittedName>
</protein>
<feature type="repeat" description="WD" evidence="1">
    <location>
        <begin position="138"/>
        <end position="183"/>
    </location>
</feature>
<dbReference type="SUPFAM" id="SSF50998">
    <property type="entry name" value="Quinoprotein alcohol dehydrogenase-like"/>
    <property type="match status" value="1"/>
</dbReference>
<dbReference type="PROSITE" id="PS50082">
    <property type="entry name" value="WD_REPEATS_2"/>
    <property type="match status" value="1"/>
</dbReference>
<keyword evidence="1" id="KW-0853">WD repeat</keyword>
<reference evidence="3 4" key="1">
    <citation type="journal article" date="2023" name="Commun. Biol.">
        <title>Genome analysis of Parmales, the sister group of diatoms, reveals the evolutionary specialization of diatoms from phago-mixotrophs to photoautotrophs.</title>
        <authorList>
            <person name="Ban H."/>
            <person name="Sato S."/>
            <person name="Yoshikawa S."/>
            <person name="Yamada K."/>
            <person name="Nakamura Y."/>
            <person name="Ichinomiya M."/>
            <person name="Sato N."/>
            <person name="Blanc-Mathieu R."/>
            <person name="Endo H."/>
            <person name="Kuwata A."/>
            <person name="Ogata H."/>
        </authorList>
    </citation>
    <scope>NUCLEOTIDE SEQUENCE [LARGE SCALE GENOMIC DNA]</scope>
</reference>
<dbReference type="Gene3D" id="2.130.10.10">
    <property type="entry name" value="YVTN repeat-like/Quinoprotein amine dehydrogenase"/>
    <property type="match status" value="1"/>
</dbReference>
<feature type="transmembrane region" description="Helical" evidence="2">
    <location>
        <begin position="96"/>
        <end position="118"/>
    </location>
</feature>
<dbReference type="InterPro" id="IPR015943">
    <property type="entry name" value="WD40/YVTN_repeat-like_dom_sf"/>
</dbReference>
<dbReference type="InterPro" id="IPR011047">
    <property type="entry name" value="Quinoprotein_ADH-like_sf"/>
</dbReference>
<proteinExistence type="predicted"/>
<keyword evidence="2" id="KW-0472">Membrane</keyword>
<evidence type="ECO:0000256" key="1">
    <source>
        <dbReference type="PROSITE-ProRule" id="PRU00221"/>
    </source>
</evidence>
<dbReference type="Proteomes" id="UP001165060">
    <property type="component" value="Unassembled WGS sequence"/>
</dbReference>
<keyword evidence="2" id="KW-1133">Transmembrane helix</keyword>
<dbReference type="Pfam" id="PF00400">
    <property type="entry name" value="WD40"/>
    <property type="match status" value="1"/>
</dbReference>
<sequence length="250" mass="27378">MTPSRQQIIFSTIFTLFLLLVIILSLFGRSFLRKARLSAIRSSSSIPELKGRMRTEQVKLVARIGAYVFAVLPFVGFVVVYFLVAQAGQKRSLRLGIIFLPLLAVMALVLLALAVAMLRPSSGFWKTPAIRAVTSAYTRGHKDEISCCVVVPQPAGPPVLITSGKKDGKIKLWDSATGRLIRSVTGHARGVNHMSLNSSATKLHTCGVSETDGGEVREWDLSSMYMRKPVWTAFLSDVRDVTAVLGEKES</sequence>
<evidence type="ECO:0000313" key="4">
    <source>
        <dbReference type="Proteomes" id="UP001165060"/>
    </source>
</evidence>
<name>A0ABQ6MTN9_9STRA</name>
<evidence type="ECO:0000313" key="3">
    <source>
        <dbReference type="EMBL" id="GMI33102.1"/>
    </source>
</evidence>
<dbReference type="SMART" id="SM00320">
    <property type="entry name" value="WD40"/>
    <property type="match status" value="2"/>
</dbReference>
<gene>
    <name evidence="3" type="ORF">TeGR_g2442</name>
</gene>
<keyword evidence="4" id="KW-1185">Reference proteome</keyword>
<organism evidence="3 4">
    <name type="scientific">Tetraparma gracilis</name>
    <dbReference type="NCBI Taxonomy" id="2962635"/>
    <lineage>
        <taxon>Eukaryota</taxon>
        <taxon>Sar</taxon>
        <taxon>Stramenopiles</taxon>
        <taxon>Ochrophyta</taxon>
        <taxon>Bolidophyceae</taxon>
        <taxon>Parmales</taxon>
        <taxon>Triparmaceae</taxon>
        <taxon>Tetraparma</taxon>
    </lineage>
</organism>
<feature type="transmembrane region" description="Helical" evidence="2">
    <location>
        <begin position="60"/>
        <end position="84"/>
    </location>
</feature>
<comment type="caution">
    <text evidence="3">The sequence shown here is derived from an EMBL/GenBank/DDBJ whole genome shotgun (WGS) entry which is preliminary data.</text>
</comment>
<keyword evidence="2" id="KW-0812">Transmembrane</keyword>
<dbReference type="InterPro" id="IPR001680">
    <property type="entry name" value="WD40_rpt"/>
</dbReference>
<evidence type="ECO:0000256" key="2">
    <source>
        <dbReference type="SAM" id="Phobius"/>
    </source>
</evidence>
<dbReference type="EMBL" id="BRYB01004547">
    <property type="protein sequence ID" value="GMI33102.1"/>
    <property type="molecule type" value="Genomic_DNA"/>
</dbReference>
<feature type="transmembrane region" description="Helical" evidence="2">
    <location>
        <begin position="6"/>
        <end position="27"/>
    </location>
</feature>
<accession>A0ABQ6MTN9</accession>